<dbReference type="Proteomes" id="UP000219048">
    <property type="component" value="Unassembled WGS sequence"/>
</dbReference>
<proteinExistence type="predicted"/>
<organism evidence="3 4">
    <name type="scientific">Flagellimonas pacifica</name>
    <dbReference type="NCBI Taxonomy" id="1247520"/>
    <lineage>
        <taxon>Bacteria</taxon>
        <taxon>Pseudomonadati</taxon>
        <taxon>Bacteroidota</taxon>
        <taxon>Flavobacteriia</taxon>
        <taxon>Flavobacteriales</taxon>
        <taxon>Flavobacteriaceae</taxon>
        <taxon>Flagellimonas</taxon>
    </lineage>
</organism>
<keyword evidence="4" id="KW-1185">Reference proteome</keyword>
<reference evidence="4" key="1">
    <citation type="submission" date="2017-09" db="EMBL/GenBank/DDBJ databases">
        <authorList>
            <person name="Varghese N."/>
            <person name="Submissions S."/>
        </authorList>
    </citation>
    <scope>NUCLEOTIDE SEQUENCE [LARGE SCALE GENOMIC DNA]</scope>
    <source>
        <strain evidence="4">DSM 25885</strain>
    </source>
</reference>
<dbReference type="RefSeq" id="WP_097045783.1">
    <property type="nucleotide sequence ID" value="NZ_OBEH01000003.1"/>
</dbReference>
<accession>A0A285MUC5</accession>
<dbReference type="EMBL" id="OBEH01000003">
    <property type="protein sequence ID" value="SNZ00303.1"/>
    <property type="molecule type" value="Genomic_DNA"/>
</dbReference>
<keyword evidence="2" id="KW-0472">Membrane</keyword>
<keyword evidence="2" id="KW-0812">Transmembrane</keyword>
<evidence type="ECO:0000313" key="3">
    <source>
        <dbReference type="EMBL" id="SNZ00303.1"/>
    </source>
</evidence>
<feature type="coiled-coil region" evidence="1">
    <location>
        <begin position="132"/>
        <end position="197"/>
    </location>
</feature>
<dbReference type="OrthoDB" id="1441018at2"/>
<dbReference type="AlphaFoldDB" id="A0A285MUC5"/>
<sequence>MGRDLRELFEKERESKAYPMKKGHEDRFLSKLEVKLPREEIEKKSNSFFWIRIAAAVVILFGTAVYFFFNRAKEDIPTNTQVAERDSPNEKINTVSLGDLSPDLKKIESYYVTNINLELSELDFTGDNKVIVDSYMERLGELYKEYRRLTMELNEIGPNDDTINALIQNLQLRLQLLQKLRTKLNQLKSSKNEQKQSNII</sequence>
<keyword evidence="2" id="KW-1133">Transmembrane helix</keyword>
<gene>
    <name evidence="3" type="ORF">SAMN06265377_2123</name>
</gene>
<protein>
    <submittedName>
        <fullName evidence="3">Intein N-terminal splicing region</fullName>
    </submittedName>
</protein>
<keyword evidence="1" id="KW-0175">Coiled coil</keyword>
<evidence type="ECO:0000256" key="1">
    <source>
        <dbReference type="SAM" id="Coils"/>
    </source>
</evidence>
<feature type="transmembrane region" description="Helical" evidence="2">
    <location>
        <begin position="48"/>
        <end position="69"/>
    </location>
</feature>
<evidence type="ECO:0000256" key="2">
    <source>
        <dbReference type="SAM" id="Phobius"/>
    </source>
</evidence>
<evidence type="ECO:0000313" key="4">
    <source>
        <dbReference type="Proteomes" id="UP000219048"/>
    </source>
</evidence>
<name>A0A285MUC5_9FLAO</name>